<dbReference type="InterPro" id="IPR011051">
    <property type="entry name" value="RmlC_Cupin_sf"/>
</dbReference>
<dbReference type="OrthoDB" id="8756764at2"/>
<protein>
    <submittedName>
        <fullName evidence="4">AraC-like ligand binding domain-containing protein</fullName>
    </submittedName>
</protein>
<organism evidence="4 5">
    <name type="scientific">Noviherbaspirillum humi</name>
    <dbReference type="NCBI Taxonomy" id="1688639"/>
    <lineage>
        <taxon>Bacteria</taxon>
        <taxon>Pseudomonadati</taxon>
        <taxon>Pseudomonadota</taxon>
        <taxon>Betaproteobacteria</taxon>
        <taxon>Burkholderiales</taxon>
        <taxon>Oxalobacteraceae</taxon>
        <taxon>Noviherbaspirillum</taxon>
    </lineage>
</organism>
<dbReference type="InterPro" id="IPR003313">
    <property type="entry name" value="AraC-bd"/>
</dbReference>
<evidence type="ECO:0000259" key="3">
    <source>
        <dbReference type="Pfam" id="PF02311"/>
    </source>
</evidence>
<reference evidence="4 5" key="1">
    <citation type="submission" date="2017-06" db="EMBL/GenBank/DDBJ databases">
        <authorList>
            <person name="Kim H.J."/>
            <person name="Triplett B.A."/>
        </authorList>
    </citation>
    <scope>NUCLEOTIDE SEQUENCE [LARGE SCALE GENOMIC DNA]</scope>
    <source>
        <strain evidence="4 5">U15</strain>
    </source>
</reference>
<dbReference type="SUPFAM" id="SSF51182">
    <property type="entry name" value="RmlC-like cupins"/>
    <property type="match status" value="1"/>
</dbReference>
<proteinExistence type="predicted"/>
<evidence type="ECO:0000313" key="4">
    <source>
        <dbReference type="EMBL" id="SNT18752.1"/>
    </source>
</evidence>
<accession>A0A239KM02</accession>
<keyword evidence="5" id="KW-1185">Reference proteome</keyword>
<sequence>MNKIDFKTFEREALASGHDEALERRWEPNSQQGTHSHPFDAEAVVVQGEMWLTCKGTTRHLLPGDTFTLERGELHEERYGPVGATYWVARRNAVKREQGASTPDEKSVL</sequence>
<evidence type="ECO:0000256" key="1">
    <source>
        <dbReference type="ARBA" id="ARBA00023125"/>
    </source>
</evidence>
<feature type="compositionally biased region" description="Basic and acidic residues" evidence="2">
    <location>
        <begin position="17"/>
        <end position="27"/>
    </location>
</feature>
<gene>
    <name evidence="4" type="ORF">SAMN06265795_11661</name>
</gene>
<feature type="domain" description="AraC-type arabinose-binding/dimerisation" evidence="3">
    <location>
        <begin position="33"/>
        <end position="81"/>
    </location>
</feature>
<dbReference type="Proteomes" id="UP000198284">
    <property type="component" value="Unassembled WGS sequence"/>
</dbReference>
<dbReference type="RefSeq" id="WP_089400942.1">
    <property type="nucleotide sequence ID" value="NZ_FZOT01000016.1"/>
</dbReference>
<name>A0A239KM02_9BURK</name>
<keyword evidence="1" id="KW-0238">DNA-binding</keyword>
<feature type="region of interest" description="Disordered" evidence="2">
    <location>
        <begin position="17"/>
        <end position="36"/>
    </location>
</feature>
<dbReference type="Gene3D" id="2.60.120.10">
    <property type="entry name" value="Jelly Rolls"/>
    <property type="match status" value="1"/>
</dbReference>
<dbReference type="AlphaFoldDB" id="A0A239KM02"/>
<evidence type="ECO:0000313" key="5">
    <source>
        <dbReference type="Proteomes" id="UP000198284"/>
    </source>
</evidence>
<dbReference type="GO" id="GO:0003677">
    <property type="term" value="F:DNA binding"/>
    <property type="evidence" value="ECO:0007669"/>
    <property type="project" value="UniProtKB-KW"/>
</dbReference>
<dbReference type="InterPro" id="IPR014710">
    <property type="entry name" value="RmlC-like_jellyroll"/>
</dbReference>
<dbReference type="EMBL" id="FZOT01000016">
    <property type="protein sequence ID" value="SNT18752.1"/>
    <property type="molecule type" value="Genomic_DNA"/>
</dbReference>
<dbReference type="GO" id="GO:0006355">
    <property type="term" value="P:regulation of DNA-templated transcription"/>
    <property type="evidence" value="ECO:0007669"/>
    <property type="project" value="InterPro"/>
</dbReference>
<evidence type="ECO:0000256" key="2">
    <source>
        <dbReference type="SAM" id="MobiDB-lite"/>
    </source>
</evidence>
<dbReference type="Pfam" id="PF02311">
    <property type="entry name" value="AraC_binding"/>
    <property type="match status" value="1"/>
</dbReference>